<dbReference type="InterPro" id="IPR020287">
    <property type="entry name" value="Tail_sheath_C"/>
</dbReference>
<protein>
    <submittedName>
        <fullName evidence="10">Phage tail sheath protein</fullName>
    </submittedName>
</protein>
<evidence type="ECO:0000259" key="8">
    <source>
        <dbReference type="Pfam" id="PF04984"/>
    </source>
</evidence>
<dbReference type="PANTHER" id="PTHR35861">
    <property type="match status" value="1"/>
</dbReference>
<gene>
    <name evidence="10" type="ORF">PaBG_00204</name>
</gene>
<dbReference type="KEGG" id="vg:16574890"/>
<accession>S5WBD5</accession>
<keyword evidence="7" id="KW-1160">Virus entry into host cell</keyword>
<dbReference type="OrthoDB" id="879at10239"/>
<keyword evidence="5" id="KW-0946">Virion</keyword>
<dbReference type="GO" id="GO:0098027">
    <property type="term" value="C:virus tail, sheath"/>
    <property type="evidence" value="ECO:0007669"/>
    <property type="project" value="UniProtKB-KW"/>
</dbReference>
<dbReference type="EMBL" id="KF147891">
    <property type="protein sequence ID" value="AGS82088.1"/>
    <property type="molecule type" value="Genomic_DNA"/>
</dbReference>
<feature type="domain" description="Tail sheath protein subtilisin-like" evidence="8">
    <location>
        <begin position="248"/>
        <end position="415"/>
    </location>
</feature>
<organism evidence="10 11">
    <name type="scientific">Pseudomonas phage PaBG</name>
    <dbReference type="NCBI Taxonomy" id="1335230"/>
    <lineage>
        <taxon>Viruses</taxon>
        <taxon>Duplodnaviria</taxon>
        <taxon>Heunggongvirae</taxon>
        <taxon>Uroviricota</taxon>
        <taxon>Caudoviricetes</taxon>
        <taxon>Baikalvirus</taxon>
        <taxon>Baikalvirus PaBG</taxon>
    </lineage>
</organism>
<evidence type="ECO:0000259" key="9">
    <source>
        <dbReference type="Pfam" id="PF17482"/>
    </source>
</evidence>
<evidence type="ECO:0000256" key="2">
    <source>
        <dbReference type="ARBA" id="ARBA00022595"/>
    </source>
</evidence>
<evidence type="ECO:0000256" key="3">
    <source>
        <dbReference type="ARBA" id="ARBA00022732"/>
    </source>
</evidence>
<name>S5WBD5_9CAUD</name>
<evidence type="ECO:0000256" key="1">
    <source>
        <dbReference type="ARBA" id="ARBA00008005"/>
    </source>
</evidence>
<sequence>MSVRAAAASTSIVGTVGEASMGAVNVIVDIFDNEDLRSKFGTPNAQKYGFALYCAEQALSQTKALKFIRVVNTDALTAGAYLTIDDPAQTIPNVRLNVFDDGSNNPRGVWDPENNLGFTADQDAVDRVLGYFAAANPGAWNDRLSIKVRPSNPSGVDVSDERHYNPYQFWVDVYLDFKNANSRPVESYLVSRVYELNGDGDQMYWEDAINLRSRYIRVKNNPFCGPVKIKKEAFEFLKGGSDGTRPTEAQIAAAYEEFADTETVDVNILMNSGYTTPLVQRKMVSICENRGDALAVLDVPDAEHEAARAVNYATNTLNVNSSYAGLYTPFVQIRDTHNDKTLFIPPSGHVCAAMAYTDYNRAVWFAPAGLSRGTVKVLGIRTKYNQGARDALDRAHINPIRNIPGRGYVIMGQETLQAFASAFSNINVRRLVNFVKKSLASACAVSNFDPNDSITRLSLKGICDDFLRPIRQGRGLYAFEIVCDMRNNDPADIANGDLVLDVYLDPVIPAKRVHVTSHIMPTGTYFDENN</sequence>
<dbReference type="Gene3D" id="3.40.50.11780">
    <property type="match status" value="2"/>
</dbReference>
<keyword evidence="4" id="KW-1242">Viral contractile tail ejection system</keyword>
<dbReference type="Pfam" id="PF17482">
    <property type="entry name" value="Phage_sheath_1C"/>
    <property type="match status" value="1"/>
</dbReference>
<dbReference type="Proteomes" id="UP000015545">
    <property type="component" value="Segment"/>
</dbReference>
<evidence type="ECO:0000256" key="7">
    <source>
        <dbReference type="ARBA" id="ARBA00023296"/>
    </source>
</evidence>
<dbReference type="PANTHER" id="PTHR35861:SF1">
    <property type="entry name" value="PHAGE TAIL SHEATH PROTEIN"/>
    <property type="match status" value="1"/>
</dbReference>
<dbReference type="InterPro" id="IPR052042">
    <property type="entry name" value="Tail_sheath_structural"/>
</dbReference>
<keyword evidence="11" id="KW-1185">Reference proteome</keyword>
<evidence type="ECO:0000256" key="4">
    <source>
        <dbReference type="ARBA" id="ARBA00022766"/>
    </source>
</evidence>
<proteinExistence type="inferred from homology"/>
<dbReference type="InterPro" id="IPR035089">
    <property type="entry name" value="Phage_sheath_subtilisin"/>
</dbReference>
<feature type="domain" description="Tail sheath protein C-terminal" evidence="9">
    <location>
        <begin position="421"/>
        <end position="518"/>
    </location>
</feature>
<evidence type="ECO:0000256" key="6">
    <source>
        <dbReference type="ARBA" id="ARBA00023009"/>
    </source>
</evidence>
<dbReference type="Pfam" id="PF04984">
    <property type="entry name" value="Phage_sheath_1"/>
    <property type="match status" value="1"/>
</dbReference>
<comment type="similarity">
    <text evidence="1">Belongs to the myoviridae tail sheath protein family.</text>
</comment>
<reference evidence="10 11" key="1">
    <citation type="journal article" date="2014" name="Genome Announc.">
        <title>Complete Genome Sequence of the Novel Giant Pseudomonas Phage PaBG.</title>
        <authorList>
            <person name="Sykilinda N.N."/>
            <person name="Bondar A.A."/>
            <person name="Gorshkova A.S."/>
            <person name="Kurochkina L.P."/>
            <person name="Kulikov E.E."/>
            <person name="Shneider M.M."/>
            <person name="Kadykov V.A."/>
            <person name="Solovjeva N.V."/>
            <person name="Kabilov M.R."/>
            <person name="Mesyanzhinov V.V."/>
            <person name="Vlassov V.V."/>
            <person name="Drukker V.V."/>
            <person name="Miroshnikov K.A."/>
        </authorList>
    </citation>
    <scope>NUCLEOTIDE SEQUENCE [LARGE SCALE GENOMIC DNA]</scope>
</reference>
<evidence type="ECO:0000256" key="5">
    <source>
        <dbReference type="ARBA" id="ARBA00023003"/>
    </source>
</evidence>
<keyword evidence="2" id="KW-1162">Viral penetration into host cytoplasm</keyword>
<keyword evidence="3" id="KW-1227">Viral tail protein</keyword>
<evidence type="ECO:0000313" key="11">
    <source>
        <dbReference type="Proteomes" id="UP000015545"/>
    </source>
</evidence>
<keyword evidence="6" id="KW-1171">Viral genome ejection through host cell envelope</keyword>
<dbReference type="GO" id="GO:0099000">
    <property type="term" value="P:symbiont genome ejection through host cell envelope, contractile tail mechanism"/>
    <property type="evidence" value="ECO:0007669"/>
    <property type="project" value="UniProtKB-KW"/>
</dbReference>
<keyword evidence="5" id="KW-1229">Viral tail sheath protein</keyword>
<evidence type="ECO:0000313" key="10">
    <source>
        <dbReference type="EMBL" id="AGS82088.1"/>
    </source>
</evidence>